<proteinExistence type="predicted"/>
<name>A0AAD9J241_RIDPI</name>
<keyword evidence="2" id="KW-1185">Reference proteome</keyword>
<reference evidence="1" key="1">
    <citation type="journal article" date="2023" name="Mol. Biol. Evol.">
        <title>Third-Generation Sequencing Reveals the Adaptive Role of the Epigenome in Three Deep-Sea Polychaetes.</title>
        <authorList>
            <person name="Perez M."/>
            <person name="Aroh O."/>
            <person name="Sun Y."/>
            <person name="Lan Y."/>
            <person name="Juniper S.K."/>
            <person name="Young C.R."/>
            <person name="Angers B."/>
            <person name="Qian P.Y."/>
        </authorList>
    </citation>
    <scope>NUCLEOTIDE SEQUENCE</scope>
    <source>
        <strain evidence="1">R07B-5</strain>
    </source>
</reference>
<dbReference type="AlphaFoldDB" id="A0AAD9J241"/>
<evidence type="ECO:0000313" key="2">
    <source>
        <dbReference type="Proteomes" id="UP001209878"/>
    </source>
</evidence>
<dbReference type="EMBL" id="JAODUO010004003">
    <property type="protein sequence ID" value="KAK2145152.1"/>
    <property type="molecule type" value="Genomic_DNA"/>
</dbReference>
<comment type="caution">
    <text evidence="1">The sequence shown here is derived from an EMBL/GenBank/DDBJ whole genome shotgun (WGS) entry which is preliminary data.</text>
</comment>
<dbReference type="Proteomes" id="UP001209878">
    <property type="component" value="Unassembled WGS sequence"/>
</dbReference>
<accession>A0AAD9J241</accession>
<gene>
    <name evidence="1" type="ORF">NP493_4015g00000</name>
</gene>
<organism evidence="1 2">
    <name type="scientific">Ridgeia piscesae</name>
    <name type="common">Tubeworm</name>
    <dbReference type="NCBI Taxonomy" id="27915"/>
    <lineage>
        <taxon>Eukaryota</taxon>
        <taxon>Metazoa</taxon>
        <taxon>Spiralia</taxon>
        <taxon>Lophotrochozoa</taxon>
        <taxon>Annelida</taxon>
        <taxon>Polychaeta</taxon>
        <taxon>Sedentaria</taxon>
        <taxon>Canalipalpata</taxon>
        <taxon>Sabellida</taxon>
        <taxon>Siboglinidae</taxon>
        <taxon>Ridgeia</taxon>
    </lineage>
</organism>
<evidence type="ECO:0000313" key="1">
    <source>
        <dbReference type="EMBL" id="KAK2145152.1"/>
    </source>
</evidence>
<sequence length="32" mass="3826">MYSSTSTITFLRTQVRLLHLCNIHCHRFSLFV</sequence>
<protein>
    <submittedName>
        <fullName evidence="1">Uncharacterized protein</fullName>
    </submittedName>
</protein>